<sequence length="49" mass="5093">MAMLTMSAAGIVEGMNAVADEVAAGRNLYDEVDHTNAGDIGKTAPEMPR</sequence>
<name>A0ABU6AK63_9PSEU</name>
<keyword evidence="2" id="KW-1185">Reference proteome</keyword>
<proteinExistence type="predicted"/>
<dbReference type="Proteomes" id="UP001327093">
    <property type="component" value="Unassembled WGS sequence"/>
</dbReference>
<evidence type="ECO:0000313" key="1">
    <source>
        <dbReference type="EMBL" id="MEB3371930.1"/>
    </source>
</evidence>
<organism evidence="1 2">
    <name type="scientific">Saccharopolyspora mangrovi</name>
    <dbReference type="NCBI Taxonomy" id="3082379"/>
    <lineage>
        <taxon>Bacteria</taxon>
        <taxon>Bacillati</taxon>
        <taxon>Actinomycetota</taxon>
        <taxon>Actinomycetes</taxon>
        <taxon>Pseudonocardiales</taxon>
        <taxon>Pseudonocardiaceae</taxon>
        <taxon>Saccharopolyspora</taxon>
    </lineage>
</organism>
<reference evidence="1 2" key="1">
    <citation type="submission" date="2023-10" db="EMBL/GenBank/DDBJ databases">
        <title>Saccharopolyspora sp. nov., isolated from mangrove soil.</title>
        <authorList>
            <person name="Lu Y."/>
            <person name="Liu W."/>
        </authorList>
    </citation>
    <scope>NUCLEOTIDE SEQUENCE [LARGE SCALE GENOMIC DNA]</scope>
    <source>
        <strain evidence="1 2">S2-29</strain>
    </source>
</reference>
<accession>A0ABU6AK63</accession>
<dbReference type="RefSeq" id="WP_324269356.1">
    <property type="nucleotide sequence ID" value="NZ_JAWLNX010000034.1"/>
</dbReference>
<protein>
    <submittedName>
        <fullName evidence="1">Uncharacterized protein</fullName>
    </submittedName>
</protein>
<gene>
    <name evidence="1" type="ORF">R4I43_31475</name>
</gene>
<dbReference type="EMBL" id="JAWLNX010000034">
    <property type="protein sequence ID" value="MEB3371930.1"/>
    <property type="molecule type" value="Genomic_DNA"/>
</dbReference>
<evidence type="ECO:0000313" key="2">
    <source>
        <dbReference type="Proteomes" id="UP001327093"/>
    </source>
</evidence>
<comment type="caution">
    <text evidence="1">The sequence shown here is derived from an EMBL/GenBank/DDBJ whole genome shotgun (WGS) entry which is preliminary data.</text>
</comment>